<dbReference type="InterPro" id="IPR003593">
    <property type="entry name" value="AAA+_ATPase"/>
</dbReference>
<proteinExistence type="inferred from homology"/>
<dbReference type="SMART" id="SM00963">
    <property type="entry name" value="SRP54_N"/>
    <property type="match status" value="1"/>
</dbReference>
<evidence type="ECO:0000259" key="13">
    <source>
        <dbReference type="SMART" id="SM00963"/>
    </source>
</evidence>
<dbReference type="GO" id="GO:0005525">
    <property type="term" value="F:GTP binding"/>
    <property type="evidence" value="ECO:0007669"/>
    <property type="project" value="UniProtKB-UniRule"/>
</dbReference>
<keyword evidence="4 9" id="KW-0694">RNA-binding</keyword>
<comment type="function">
    <text evidence="9">Involved in targeting and insertion of nascent membrane proteins into the cytoplasmic membrane. Binds to the hydrophobic signal sequence of the ribosome-nascent chain (RNC) as it emerges from the ribosomes. The SRP-RNC complex is then targeted to the cytoplasmic membrane where it interacts with the SRP receptor FtsY.</text>
</comment>
<feature type="binding site" evidence="9">
    <location>
        <begin position="190"/>
        <end position="194"/>
    </location>
    <ligand>
        <name>GTP</name>
        <dbReference type="ChEBI" id="CHEBI:37565"/>
    </ligand>
</feature>
<dbReference type="CDD" id="cd18539">
    <property type="entry name" value="SRP_G"/>
    <property type="match status" value="1"/>
</dbReference>
<dbReference type="PANTHER" id="PTHR11564">
    <property type="entry name" value="SIGNAL RECOGNITION PARTICLE 54K PROTEIN SRP54"/>
    <property type="match status" value="1"/>
</dbReference>
<dbReference type="Gene3D" id="1.20.120.140">
    <property type="entry name" value="Signal recognition particle SRP54, nucleotide-binding domain"/>
    <property type="match status" value="1"/>
</dbReference>
<evidence type="ECO:0000313" key="14">
    <source>
        <dbReference type="EMBL" id="BED92460.1"/>
    </source>
</evidence>
<feature type="binding site" evidence="9">
    <location>
        <begin position="109"/>
        <end position="116"/>
    </location>
    <ligand>
        <name>GTP</name>
        <dbReference type="ChEBI" id="CHEBI:37565"/>
    </ligand>
</feature>
<keyword evidence="3 9" id="KW-0378">Hydrolase</keyword>
<evidence type="ECO:0000256" key="4">
    <source>
        <dbReference type="ARBA" id="ARBA00022884"/>
    </source>
</evidence>
<dbReference type="Gene3D" id="3.40.50.300">
    <property type="entry name" value="P-loop containing nucleotide triphosphate hydrolases"/>
    <property type="match status" value="1"/>
</dbReference>
<evidence type="ECO:0000256" key="7">
    <source>
        <dbReference type="ARBA" id="ARBA00023274"/>
    </source>
</evidence>
<protein>
    <recommendedName>
        <fullName evidence="9">Signal recognition particle protein</fullName>
        <ecNumber evidence="9">3.6.5.4</ecNumber>
    </recommendedName>
    <alternativeName>
        <fullName evidence="9">Fifty-four homolog</fullName>
    </alternativeName>
</protein>
<comment type="catalytic activity">
    <reaction evidence="8 9">
        <text>GTP + H2O = GDP + phosphate + H(+)</text>
        <dbReference type="Rhea" id="RHEA:19669"/>
        <dbReference type="ChEBI" id="CHEBI:15377"/>
        <dbReference type="ChEBI" id="CHEBI:15378"/>
        <dbReference type="ChEBI" id="CHEBI:37565"/>
        <dbReference type="ChEBI" id="CHEBI:43474"/>
        <dbReference type="ChEBI" id="CHEBI:58189"/>
        <dbReference type="EC" id="3.6.5.4"/>
    </reaction>
</comment>
<keyword evidence="10" id="KW-0175">Coiled coil</keyword>
<evidence type="ECO:0000256" key="8">
    <source>
        <dbReference type="ARBA" id="ARBA00048027"/>
    </source>
</evidence>
<evidence type="ECO:0000256" key="2">
    <source>
        <dbReference type="ARBA" id="ARBA00022741"/>
    </source>
</evidence>
<evidence type="ECO:0000256" key="9">
    <source>
        <dbReference type="HAMAP-Rule" id="MF_00306"/>
    </source>
</evidence>
<dbReference type="GO" id="GO:0048500">
    <property type="term" value="C:signal recognition particle"/>
    <property type="evidence" value="ECO:0007669"/>
    <property type="project" value="UniProtKB-UniRule"/>
</dbReference>
<dbReference type="EC" id="3.6.5.4" evidence="9"/>
<keyword evidence="7 9" id="KW-0687">Ribonucleoprotein</keyword>
<dbReference type="InterPro" id="IPR042101">
    <property type="entry name" value="SRP54_N_sf"/>
</dbReference>
<comment type="domain">
    <text evidence="9">Composed of three domains: the N-terminal N domain, which is responsible for interactions with the ribosome, the central G domain, which binds GTP, and the C-terminal M domain, which binds the RNA and the signal sequence of the RNC.</text>
</comment>
<dbReference type="EMBL" id="AP027925">
    <property type="protein sequence ID" value="BED92460.1"/>
    <property type="molecule type" value="Genomic_DNA"/>
</dbReference>
<dbReference type="HAMAP" id="MF_00306">
    <property type="entry name" value="SRP54"/>
    <property type="match status" value="1"/>
</dbReference>
<dbReference type="NCBIfam" id="TIGR00959">
    <property type="entry name" value="ffh"/>
    <property type="match status" value="1"/>
</dbReference>
<feature type="binding site" evidence="9">
    <location>
        <begin position="248"/>
        <end position="251"/>
    </location>
    <ligand>
        <name>GTP</name>
        <dbReference type="ChEBI" id="CHEBI:37565"/>
    </ligand>
</feature>
<feature type="domain" description="SRP54-type proteins GTP-binding" evidence="12">
    <location>
        <begin position="102"/>
        <end position="296"/>
    </location>
</feature>
<dbReference type="InterPro" id="IPR000897">
    <property type="entry name" value="SRP54_GTPase_dom"/>
</dbReference>
<dbReference type="GO" id="GO:0008312">
    <property type="term" value="F:7S RNA binding"/>
    <property type="evidence" value="ECO:0007669"/>
    <property type="project" value="InterPro"/>
</dbReference>
<dbReference type="KEGG" id="ptrh:RsTaC01_0191"/>
<dbReference type="PANTHER" id="PTHR11564:SF5">
    <property type="entry name" value="SIGNAL RECOGNITION PARTICLE SUBUNIT SRP54"/>
    <property type="match status" value="1"/>
</dbReference>
<gene>
    <name evidence="9" type="primary">ffh</name>
    <name evidence="14" type="ORF">RsTaC01_0191</name>
</gene>
<dbReference type="SUPFAM" id="SSF47446">
    <property type="entry name" value="Signal peptide-binding domain"/>
    <property type="match status" value="1"/>
</dbReference>
<keyword evidence="6 9" id="KW-0733">Signal recognition particle</keyword>
<keyword evidence="9" id="KW-0963">Cytoplasm</keyword>
<evidence type="ECO:0000259" key="11">
    <source>
        <dbReference type="SMART" id="SM00382"/>
    </source>
</evidence>
<keyword evidence="2 9" id="KW-0547">Nucleotide-binding</keyword>
<dbReference type="SMART" id="SM00382">
    <property type="entry name" value="AAA"/>
    <property type="match status" value="1"/>
</dbReference>
<dbReference type="Pfam" id="PF00448">
    <property type="entry name" value="SRP54"/>
    <property type="match status" value="1"/>
</dbReference>
<keyword evidence="5 9" id="KW-0342">GTP-binding</keyword>
<dbReference type="Proteomes" id="UP001335720">
    <property type="component" value="Chromosome"/>
</dbReference>
<feature type="coiled-coil region" evidence="10">
    <location>
        <begin position="304"/>
        <end position="336"/>
    </location>
</feature>
<evidence type="ECO:0000256" key="6">
    <source>
        <dbReference type="ARBA" id="ARBA00023135"/>
    </source>
</evidence>
<organism evidence="14">
    <name type="scientific">Candidatus Paraimprobicoccus trichonymphae</name>
    <dbReference type="NCBI Taxonomy" id="3033793"/>
    <lineage>
        <taxon>Bacteria</taxon>
        <taxon>Bacillati</taxon>
        <taxon>Bacillota</taxon>
        <taxon>Clostridia</taxon>
        <taxon>Candidatus Paraimprobicoccus</taxon>
    </lineage>
</organism>
<dbReference type="InterPro" id="IPR036891">
    <property type="entry name" value="Signal_recog_part_SRP54_M_sf"/>
</dbReference>
<accession>A0AA48L1A6</accession>
<dbReference type="Gene3D" id="1.10.260.30">
    <property type="entry name" value="Signal recognition particle, SRP54 subunit, M-domain"/>
    <property type="match status" value="1"/>
</dbReference>
<dbReference type="SMART" id="SM00962">
    <property type="entry name" value="SRP54"/>
    <property type="match status" value="1"/>
</dbReference>
<sequence>MAFESLSEKLSQVFKKLTSKGKLTEKYVTDSMREVRMALLEADVSFKVAKEFTNKITERAIGSKILESLTPSQMVIKLVNEELAFLMGDDKSSRIILGSKPPSIIMMCGLQGSGKTTHSAKLAKLFKKQGHRPLLVACDIYRPAAIKQLQVLGNSIKVNVFEFGEISPVEIAKKSVSYSKDYGNDIIILDTAGRLHIDKNLMDELENIKEAVKPNEILLVLDSMTGQDAVKVAENFNSKLDITGIILTKLDGDARGGAALSVKSVTGKSVKFVGTGEKLDDLETFHPDRMASRILGMGDILTLIEEAESKFDKKQAEKLAEKLEKNNFDLNDLRNQIIQMKKMGSIKSIISKLPGVNDYLKNVDLDDKILDRTCAIILSMTEKEKKRPEIITPSRKKRIALGSGMKVEDVNKLLRQFEQMHKVMKQFGSKKFSKFRFTGF</sequence>
<evidence type="ECO:0000256" key="3">
    <source>
        <dbReference type="ARBA" id="ARBA00022801"/>
    </source>
</evidence>
<comment type="subunit">
    <text evidence="9">Part of the signal recognition particle protein translocation system, which is composed of SRP and FtsY.</text>
</comment>
<dbReference type="InterPro" id="IPR022941">
    <property type="entry name" value="SRP54"/>
</dbReference>
<evidence type="ECO:0000256" key="5">
    <source>
        <dbReference type="ARBA" id="ARBA00023134"/>
    </source>
</evidence>
<feature type="domain" description="Signal recognition particle SRP54 helical bundle" evidence="13">
    <location>
        <begin position="2"/>
        <end position="87"/>
    </location>
</feature>
<comment type="similarity">
    <text evidence="1 9">Belongs to the GTP-binding SRP family. SRP54 subfamily.</text>
</comment>
<dbReference type="Pfam" id="PF02881">
    <property type="entry name" value="SRP54_N"/>
    <property type="match status" value="1"/>
</dbReference>
<dbReference type="GO" id="GO:0006614">
    <property type="term" value="P:SRP-dependent cotranslational protein targeting to membrane"/>
    <property type="evidence" value="ECO:0007669"/>
    <property type="project" value="InterPro"/>
</dbReference>
<evidence type="ECO:0000256" key="10">
    <source>
        <dbReference type="SAM" id="Coils"/>
    </source>
</evidence>
<evidence type="ECO:0000259" key="12">
    <source>
        <dbReference type="SMART" id="SM00962"/>
    </source>
</evidence>
<dbReference type="SUPFAM" id="SSF52540">
    <property type="entry name" value="P-loop containing nucleoside triphosphate hydrolases"/>
    <property type="match status" value="1"/>
</dbReference>
<feature type="domain" description="AAA+ ATPase" evidence="11">
    <location>
        <begin position="101"/>
        <end position="301"/>
    </location>
</feature>
<dbReference type="InterPro" id="IPR004780">
    <property type="entry name" value="SRP"/>
</dbReference>
<dbReference type="InterPro" id="IPR004125">
    <property type="entry name" value="Signal_recog_particle_SRP54_M"/>
</dbReference>
<dbReference type="InterPro" id="IPR027417">
    <property type="entry name" value="P-loop_NTPase"/>
</dbReference>
<dbReference type="FunFam" id="3.40.50.300:FF:000022">
    <property type="entry name" value="Signal recognition particle 54 kDa subunit"/>
    <property type="match status" value="1"/>
</dbReference>
<evidence type="ECO:0000256" key="1">
    <source>
        <dbReference type="ARBA" id="ARBA00005450"/>
    </source>
</evidence>
<comment type="subcellular location">
    <subcellularLocation>
        <location evidence="9">Cytoplasm</location>
    </subcellularLocation>
    <text evidence="9">The SRP-RNC complex is targeted to the cytoplasmic membrane.</text>
</comment>
<reference evidence="14" key="1">
    <citation type="journal article" date="2023" name="ISME J.">
        <title>Emergence of putative energy parasites within Clostridia revealed by genome analysis of a novel endosymbiotic clade.</title>
        <authorList>
            <person name="Takahashi K."/>
            <person name="Kuwahara H."/>
            <person name="Horikawa Y."/>
            <person name="Izawa K."/>
            <person name="Kato D."/>
            <person name="Inagaki T."/>
            <person name="Yuki M."/>
            <person name="Ohkuma M."/>
            <person name="Hongoh Y."/>
        </authorList>
    </citation>
    <scope>NUCLEOTIDE SEQUENCE</scope>
    <source>
        <strain evidence="14">RsTa-C01</strain>
    </source>
</reference>
<dbReference type="AlphaFoldDB" id="A0AA48L1A6"/>
<dbReference type="InterPro" id="IPR013822">
    <property type="entry name" value="Signal_recog_particl_SRP54_hlx"/>
</dbReference>
<dbReference type="Pfam" id="PF02978">
    <property type="entry name" value="SRP_SPB"/>
    <property type="match status" value="1"/>
</dbReference>
<dbReference type="GO" id="GO:0003924">
    <property type="term" value="F:GTPase activity"/>
    <property type="evidence" value="ECO:0007669"/>
    <property type="project" value="UniProtKB-UniRule"/>
</dbReference>
<name>A0AA48L1A6_9FIRM</name>